<keyword evidence="1" id="KW-0175">Coiled coil</keyword>
<comment type="caution">
    <text evidence="5">The sequence shown here is derived from an EMBL/GenBank/DDBJ whole genome shotgun (WGS) entry which is preliminary data.</text>
</comment>
<dbReference type="Gene3D" id="3.30.420.210">
    <property type="entry name" value="SEP domain"/>
    <property type="match status" value="1"/>
</dbReference>
<dbReference type="CDD" id="cd17077">
    <property type="entry name" value="UBX_UBXN11"/>
    <property type="match status" value="1"/>
</dbReference>
<feature type="compositionally biased region" description="Basic and acidic residues" evidence="2">
    <location>
        <begin position="381"/>
        <end position="391"/>
    </location>
</feature>
<feature type="region of interest" description="Disordered" evidence="2">
    <location>
        <begin position="174"/>
        <end position="300"/>
    </location>
</feature>
<sequence length="814" mass="84423">MAQDRPMYRPGGIPPKKGGLAPMHVEDVMQRNALAGLRKDPPSGGVPAFQRASGGAHLKEDKGRPGIDDGDLIASMAKRLSTLEKNLRECTTQLSRSYSENESLKSKLRVAEEEIARHALSAVDGPVPPADGPALQHLRAENSRLRGQERHAWRQVAEMKQFLAEYGMIWVGDQHGHHQGTDEVSPRASASNLPPKPAVPNPRMARYSDGFPSAPASAPPKANASHASPLQEEASGFGRGGAAAGARARHSVSSSLDAGEGKAAGVRSRGTSWSAGHAADTEARDSHSVSKSRDAGSHAYGILNGGGELWSQPPHPKSAAAAAPLSVHASMQTPPEEEDLQELAEAAAAGAAASAACQVRKDLKRRSSSSGGSRSSIQQLLHDRQHVERSGSARGGSTAAAAAAAAAAAGVHQHADGEYAGGTSSSRQGGGDEDGGHGSSSTHGGRSRGGSIHGGMSQGGGGWRQHQGQARDGGGPWASAGLPFKLSDLLARVAELNQLAGDGCGQVVPGSGLPLGRVLQTPEPVRCTIFEDGLQLHRGPPRPFSDPVVESILRDMLDGFFPGPLKKEFPEGVPIKVIDRTRETYKSALAPISPHAYGHSNGSGGGGGRGPGSNVRSFHDLEAEESAPLPRDKFLAKLPVSVIKNGKVVDVRGGIGGLMKGAGQGGAESGKVALVPSPADALLSTTQRNHVGPVLPPPSREVSAAKLHAPNGAPIGSSSGSNDVSASKPEITTLQVKSEDGQQKMIVRLNYDDTIGTLHKCINQHRSKQQGPTGTKTGAYEVRTAFPAKAYSDLSETLRSAGLVPNATVFLRAL</sequence>
<keyword evidence="6" id="KW-1185">Reference proteome</keyword>
<dbReference type="Pfam" id="PF00789">
    <property type="entry name" value="UBX"/>
    <property type="match status" value="1"/>
</dbReference>
<feature type="compositionally biased region" description="Gly residues" evidence="2">
    <location>
        <begin position="601"/>
        <end position="611"/>
    </location>
</feature>
<organism evidence="5 6">
    <name type="scientific">Dunaliella salina</name>
    <name type="common">Green alga</name>
    <name type="synonym">Protococcus salinus</name>
    <dbReference type="NCBI Taxonomy" id="3046"/>
    <lineage>
        <taxon>Eukaryota</taxon>
        <taxon>Viridiplantae</taxon>
        <taxon>Chlorophyta</taxon>
        <taxon>core chlorophytes</taxon>
        <taxon>Chlorophyceae</taxon>
        <taxon>CS clade</taxon>
        <taxon>Chlamydomonadales</taxon>
        <taxon>Dunaliellaceae</taxon>
        <taxon>Dunaliella</taxon>
    </lineage>
</organism>
<feature type="domain" description="UBX" evidence="3">
    <location>
        <begin position="727"/>
        <end position="811"/>
    </location>
</feature>
<proteinExistence type="predicted"/>
<protein>
    <recommendedName>
        <fullName evidence="7">UBX domain-containing protein 11</fullName>
    </recommendedName>
</protein>
<feature type="region of interest" description="Disordered" evidence="2">
    <location>
        <begin position="1"/>
        <end position="21"/>
    </location>
</feature>
<evidence type="ECO:0000259" key="3">
    <source>
        <dbReference type="PROSITE" id="PS50033"/>
    </source>
</evidence>
<feature type="region of interest" description="Disordered" evidence="2">
    <location>
        <begin position="592"/>
        <end position="616"/>
    </location>
</feature>
<feature type="region of interest" description="Disordered" evidence="2">
    <location>
        <begin position="306"/>
        <end position="325"/>
    </location>
</feature>
<accession>A0ABQ7GXB0</accession>
<dbReference type="InterPro" id="IPR029071">
    <property type="entry name" value="Ubiquitin-like_domsf"/>
</dbReference>
<dbReference type="InterPro" id="IPR036241">
    <property type="entry name" value="NSFL1C_SEP_dom_sf"/>
</dbReference>
<evidence type="ECO:0000313" key="5">
    <source>
        <dbReference type="EMBL" id="KAF5839235.1"/>
    </source>
</evidence>
<feature type="region of interest" description="Disordered" evidence="2">
    <location>
        <begin position="34"/>
        <end position="69"/>
    </location>
</feature>
<dbReference type="PROSITE" id="PS50033">
    <property type="entry name" value="UBX"/>
    <property type="match status" value="1"/>
</dbReference>
<feature type="coiled-coil region" evidence="1">
    <location>
        <begin position="73"/>
        <end position="121"/>
    </location>
</feature>
<feature type="compositionally biased region" description="Basic and acidic residues" evidence="2">
    <location>
        <begin position="57"/>
        <end position="67"/>
    </location>
</feature>
<evidence type="ECO:0000256" key="2">
    <source>
        <dbReference type="SAM" id="MobiDB-lite"/>
    </source>
</evidence>
<feature type="compositionally biased region" description="Basic and acidic residues" evidence="2">
    <location>
        <begin position="279"/>
        <end position="296"/>
    </location>
</feature>
<dbReference type="InterPro" id="IPR001012">
    <property type="entry name" value="UBX_dom"/>
</dbReference>
<dbReference type="PANTHER" id="PTHR23333">
    <property type="entry name" value="UBX DOMAIN CONTAINING PROTEIN"/>
    <property type="match status" value="1"/>
</dbReference>
<dbReference type="SUPFAM" id="SSF102848">
    <property type="entry name" value="NSFL1 (p97 ATPase) cofactor p47, SEP domain"/>
    <property type="match status" value="1"/>
</dbReference>
<reference evidence="5" key="1">
    <citation type="submission" date="2017-08" db="EMBL/GenBank/DDBJ databases">
        <authorList>
            <person name="Polle J.E."/>
            <person name="Barry K."/>
            <person name="Cushman J."/>
            <person name="Schmutz J."/>
            <person name="Tran D."/>
            <person name="Hathwaick L.T."/>
            <person name="Yim W.C."/>
            <person name="Jenkins J."/>
            <person name="Mckie-Krisberg Z.M."/>
            <person name="Prochnik S."/>
            <person name="Lindquist E."/>
            <person name="Dockter R.B."/>
            <person name="Adam C."/>
            <person name="Molina H."/>
            <person name="Bunkerborg J."/>
            <person name="Jin E."/>
            <person name="Buchheim M."/>
            <person name="Magnuson J."/>
        </authorList>
    </citation>
    <scope>NUCLEOTIDE SEQUENCE</scope>
    <source>
        <strain evidence="5">CCAP 19/18</strain>
    </source>
</reference>
<feature type="region of interest" description="Disordered" evidence="2">
    <location>
        <begin position="363"/>
        <end position="398"/>
    </location>
</feature>
<evidence type="ECO:0000256" key="1">
    <source>
        <dbReference type="SAM" id="Coils"/>
    </source>
</evidence>
<feature type="compositionally biased region" description="Low complexity" evidence="2">
    <location>
        <begin position="212"/>
        <end position="229"/>
    </location>
</feature>
<dbReference type="PANTHER" id="PTHR23333:SF4">
    <property type="entry name" value="UBX DOMAIN-CONTAINING PROTEIN 11"/>
    <property type="match status" value="1"/>
</dbReference>
<feature type="compositionally biased region" description="Basic and acidic residues" evidence="2">
    <location>
        <begin position="174"/>
        <end position="185"/>
    </location>
</feature>
<feature type="region of interest" description="Disordered" evidence="2">
    <location>
        <begin position="414"/>
        <end position="477"/>
    </location>
</feature>
<dbReference type="SUPFAM" id="SSF54236">
    <property type="entry name" value="Ubiquitin-like"/>
    <property type="match status" value="1"/>
</dbReference>
<dbReference type="Gene3D" id="3.10.20.90">
    <property type="entry name" value="Phosphatidylinositol 3-kinase Catalytic Subunit, Chain A, domain 1"/>
    <property type="match status" value="1"/>
</dbReference>
<evidence type="ECO:0000313" key="6">
    <source>
        <dbReference type="Proteomes" id="UP000815325"/>
    </source>
</evidence>
<gene>
    <name evidence="5" type="ORF">DUNSADRAFT_1269</name>
</gene>
<dbReference type="InterPro" id="IPR012989">
    <property type="entry name" value="SEP_domain"/>
</dbReference>
<evidence type="ECO:0000259" key="4">
    <source>
        <dbReference type="PROSITE" id="PS51399"/>
    </source>
</evidence>
<feature type="domain" description="SEP" evidence="4">
    <location>
        <begin position="522"/>
        <end position="586"/>
    </location>
</feature>
<feature type="compositionally biased region" description="Gly residues" evidence="2">
    <location>
        <begin position="447"/>
        <end position="463"/>
    </location>
</feature>
<dbReference type="Proteomes" id="UP000815325">
    <property type="component" value="Unassembled WGS sequence"/>
</dbReference>
<dbReference type="PROSITE" id="PS51399">
    <property type="entry name" value="SEP"/>
    <property type="match status" value="1"/>
</dbReference>
<dbReference type="EMBL" id="MU069550">
    <property type="protein sequence ID" value="KAF5839235.1"/>
    <property type="molecule type" value="Genomic_DNA"/>
</dbReference>
<name>A0ABQ7GXB0_DUNSA</name>
<dbReference type="Pfam" id="PF08059">
    <property type="entry name" value="SEP"/>
    <property type="match status" value="1"/>
</dbReference>
<evidence type="ECO:0008006" key="7">
    <source>
        <dbReference type="Google" id="ProtNLM"/>
    </source>
</evidence>